<name>A0ACD5UF17_AVESA</name>
<evidence type="ECO:0000313" key="2">
    <source>
        <dbReference type="Proteomes" id="UP001732700"/>
    </source>
</evidence>
<dbReference type="Proteomes" id="UP001732700">
    <property type="component" value="Chromosome 2A"/>
</dbReference>
<sequence length="466" mass="49138">MARVLHTSLVAPSPAGTALHERSLPLTYLDALWLHAPPVERVFFYADATGDQVLSNLKDSLSQALRAFYPLAGRLRLTPGTPNRYELHYQPGDGVAFAIAEYHHAGFDELATDDPTEVAKILPLVPALPAGGALLSLQATVLRGGLALGVTVHHAACDGVSSTHLLRTWAWAAAARAGESAPEQPVIDRTLIRDRQDLYDAFTAPPPRPPSGDDDGGKPLVGIVSPDVQQLLATFTLSKDLLQRIKDAVAREAERRGVPPPRSTSIVAAFGFVWHCHVRAKQAGGASQAADASSGGNRRAYLLFPADHRARLDPPVPDKYLGNCVGPCFVSAPGQEVAAAGAHGLFTACAAIADSIDVVVRGGPGYWDGVMERIIEVFSAAELPLTVAGSPRFRVYDVDFGFGRPVKVDVVSVARTGAVSVAEAHRGGGGGGGVEVGISLPAEGMERFRKCFADAMACLLSSARCD</sequence>
<reference evidence="1" key="2">
    <citation type="submission" date="2025-09" db="UniProtKB">
        <authorList>
            <consortium name="EnsemblPlants"/>
        </authorList>
    </citation>
    <scope>IDENTIFICATION</scope>
</reference>
<keyword evidence="2" id="KW-1185">Reference proteome</keyword>
<organism evidence="1 2">
    <name type="scientific">Avena sativa</name>
    <name type="common">Oat</name>
    <dbReference type="NCBI Taxonomy" id="4498"/>
    <lineage>
        <taxon>Eukaryota</taxon>
        <taxon>Viridiplantae</taxon>
        <taxon>Streptophyta</taxon>
        <taxon>Embryophyta</taxon>
        <taxon>Tracheophyta</taxon>
        <taxon>Spermatophyta</taxon>
        <taxon>Magnoliopsida</taxon>
        <taxon>Liliopsida</taxon>
        <taxon>Poales</taxon>
        <taxon>Poaceae</taxon>
        <taxon>BOP clade</taxon>
        <taxon>Pooideae</taxon>
        <taxon>Poodae</taxon>
        <taxon>Poeae</taxon>
        <taxon>Poeae Chloroplast Group 1 (Aveneae type)</taxon>
        <taxon>Aveninae</taxon>
        <taxon>Avena</taxon>
    </lineage>
</organism>
<proteinExistence type="predicted"/>
<reference evidence="1" key="1">
    <citation type="submission" date="2021-05" db="EMBL/GenBank/DDBJ databases">
        <authorList>
            <person name="Scholz U."/>
            <person name="Mascher M."/>
            <person name="Fiebig A."/>
        </authorList>
    </citation>
    <scope>NUCLEOTIDE SEQUENCE [LARGE SCALE GENOMIC DNA]</scope>
</reference>
<dbReference type="EnsemblPlants" id="AVESA.00010b.r2.2AG0236470.1">
    <property type="protein sequence ID" value="AVESA.00010b.r2.2AG0236470.1.CDS.1"/>
    <property type="gene ID" value="AVESA.00010b.r2.2AG0236470"/>
</dbReference>
<evidence type="ECO:0000313" key="1">
    <source>
        <dbReference type="EnsemblPlants" id="AVESA.00010b.r2.2AG0236470.1.CDS.1"/>
    </source>
</evidence>
<accession>A0ACD5UF17</accession>
<protein>
    <submittedName>
        <fullName evidence="1">Uncharacterized protein</fullName>
    </submittedName>
</protein>